<name>F9F1F3_FUSOF</name>
<dbReference type="AlphaFoldDB" id="F9F1F3"/>
<dbReference type="OrthoDB" id="4980310at2759"/>
<comment type="caution">
    <text evidence="1">The sequence shown here is derived from an EMBL/GenBank/DDBJ whole genome shotgun (WGS) entry which is preliminary data.</text>
</comment>
<organism evidence="1">
    <name type="scientific">Fusarium oxysporum (strain Fo5176)</name>
    <name type="common">Fusarium vascular wilt</name>
    <dbReference type="NCBI Taxonomy" id="660025"/>
    <lineage>
        <taxon>Eukaryota</taxon>
        <taxon>Fungi</taxon>
        <taxon>Dikarya</taxon>
        <taxon>Ascomycota</taxon>
        <taxon>Pezizomycotina</taxon>
        <taxon>Sordariomycetes</taxon>
        <taxon>Hypocreomycetidae</taxon>
        <taxon>Hypocreales</taxon>
        <taxon>Nectriaceae</taxon>
        <taxon>Fusarium</taxon>
        <taxon>Fusarium oxysporum species complex</taxon>
    </lineage>
</organism>
<accession>F9F1F3</accession>
<sequence>MAREGRRLSTVHVLVDSGNSSKQTWLALEMRDKDENREMLWSKVFLEIEVIEMKNEIKCRHLLRRAPGMGWLQELDHNPCLAKTWAAFLASNTNEMKGRPGLFPKLVALQRTVKEAGTLGRCPVASFPHTYLRQSVPVFI</sequence>
<evidence type="ECO:0000313" key="1">
    <source>
        <dbReference type="EMBL" id="EGU89286.1"/>
    </source>
</evidence>
<dbReference type="EMBL" id="AFQF01000085">
    <property type="protein sequence ID" value="EGU89286.1"/>
    <property type="molecule type" value="Genomic_DNA"/>
</dbReference>
<gene>
    <name evidence="1" type="ORF">FOXB_00239</name>
</gene>
<protein>
    <submittedName>
        <fullName evidence="1">Uncharacterized protein</fullName>
    </submittedName>
</protein>
<proteinExistence type="predicted"/>
<reference evidence="1" key="1">
    <citation type="journal article" date="2012" name="Mol. Plant Microbe Interact.">
        <title>A highly conserved effector in Fusarium oxysporum is required for full virulence on Arabidopsis.</title>
        <authorList>
            <person name="Thatcher L.F."/>
            <person name="Gardiner D.M."/>
            <person name="Kazan K."/>
            <person name="Manners J."/>
        </authorList>
    </citation>
    <scope>NUCLEOTIDE SEQUENCE [LARGE SCALE GENOMIC DNA]</scope>
    <source>
        <strain evidence="1">Fo5176</strain>
    </source>
</reference>